<sequence>DAARQDGEEFDRDGAADRGVAGPPKPIRRIHDTGFVRWLPHVNMIYPFVPNQQFPEAAQKLREALASFPAFRVRLRELSFFKHHRSWTVWLKPETEPEGALVRLQGELERVFPHCNDQSQIGEHGFTPHLSVANDFRKAREVEEKMVEWQKEWKEIEFDVTEIYLISRLGANDTPFDIRYAIPLQQASSTAEPETTTAVRLPPPSFVPHPIECDERAEVESKTRVIVFNIPFDVTEDDLIELFRGIGERLNIAIDDVKLIRKPKQSARAKKSSTGRAFVELRTAADQTTLLENVGEIVLGDRTLALRPAQA</sequence>
<dbReference type="GO" id="GO:0003723">
    <property type="term" value="F:RNA binding"/>
    <property type="evidence" value="ECO:0007669"/>
    <property type="project" value="UniProtKB-UniRule"/>
</dbReference>
<dbReference type="Pfam" id="PF00076">
    <property type="entry name" value="RRM_1"/>
    <property type="match status" value="1"/>
</dbReference>
<dbReference type="EMBL" id="KB008095">
    <property type="protein sequence ID" value="ELR13269.1"/>
    <property type="molecule type" value="Genomic_DNA"/>
</dbReference>
<dbReference type="Pfam" id="PF13563">
    <property type="entry name" value="2_5_RNA_ligase2"/>
    <property type="match status" value="1"/>
</dbReference>
<dbReference type="SUPFAM" id="SSF54928">
    <property type="entry name" value="RNA-binding domain, RBD"/>
    <property type="match status" value="1"/>
</dbReference>
<dbReference type="RefSeq" id="XP_004335282.1">
    <property type="nucleotide sequence ID" value="XM_004335234.1"/>
</dbReference>
<evidence type="ECO:0000313" key="5">
    <source>
        <dbReference type="Proteomes" id="UP000011083"/>
    </source>
</evidence>
<evidence type="ECO:0000313" key="4">
    <source>
        <dbReference type="EMBL" id="ELR13269.1"/>
    </source>
</evidence>
<dbReference type="Gene3D" id="3.90.1140.10">
    <property type="entry name" value="Cyclic phosphodiesterase"/>
    <property type="match status" value="1"/>
</dbReference>
<accession>L8GK99</accession>
<dbReference type="InterPro" id="IPR009097">
    <property type="entry name" value="Cyclic_Pdiesterase"/>
</dbReference>
<feature type="domain" description="RRM" evidence="3">
    <location>
        <begin position="223"/>
        <end position="311"/>
    </location>
</feature>
<dbReference type="CDD" id="cd00590">
    <property type="entry name" value="RRM_SF"/>
    <property type="match status" value="1"/>
</dbReference>
<dbReference type="PANTHER" id="PTHR37474">
    <property type="entry name" value="RNA LIGASE/CYCLIC NUCLEOTIDE PHOSPHODIESTERASE"/>
    <property type="match status" value="1"/>
</dbReference>
<dbReference type="AlphaFoldDB" id="L8GK99"/>
<dbReference type="InterPro" id="IPR000504">
    <property type="entry name" value="RRM_dom"/>
</dbReference>
<dbReference type="InterPro" id="IPR012677">
    <property type="entry name" value="Nucleotide-bd_a/b_plait_sf"/>
</dbReference>
<dbReference type="InterPro" id="IPR035979">
    <property type="entry name" value="RBD_domain_sf"/>
</dbReference>
<keyword evidence="1" id="KW-0694">RNA-binding</keyword>
<evidence type="ECO:0000256" key="1">
    <source>
        <dbReference type="PROSITE-ProRule" id="PRU00176"/>
    </source>
</evidence>
<feature type="region of interest" description="Disordered" evidence="2">
    <location>
        <begin position="1"/>
        <end position="26"/>
    </location>
</feature>
<reference evidence="4 5" key="1">
    <citation type="journal article" date="2013" name="Genome Biol.">
        <title>Genome of Acanthamoeba castellanii highlights extensive lateral gene transfer and early evolution of tyrosine kinase signaling.</title>
        <authorList>
            <person name="Clarke M."/>
            <person name="Lohan A.J."/>
            <person name="Liu B."/>
            <person name="Lagkouvardos I."/>
            <person name="Roy S."/>
            <person name="Zafar N."/>
            <person name="Bertelli C."/>
            <person name="Schilde C."/>
            <person name="Kianianmomeni A."/>
            <person name="Burglin T.R."/>
            <person name="Frech C."/>
            <person name="Turcotte B."/>
            <person name="Kopec K.O."/>
            <person name="Synnott J.M."/>
            <person name="Choo C."/>
            <person name="Paponov I."/>
            <person name="Finkler A."/>
            <person name="Soon Heng Tan C."/>
            <person name="Hutchins A.P."/>
            <person name="Weinmeier T."/>
            <person name="Rattei T."/>
            <person name="Chu J.S."/>
            <person name="Gimenez G."/>
            <person name="Irimia M."/>
            <person name="Rigden D.J."/>
            <person name="Fitzpatrick D.A."/>
            <person name="Lorenzo-Morales J."/>
            <person name="Bateman A."/>
            <person name="Chiu C.H."/>
            <person name="Tang P."/>
            <person name="Hegemann P."/>
            <person name="Fromm H."/>
            <person name="Raoult D."/>
            <person name="Greub G."/>
            <person name="Miranda-Saavedra D."/>
            <person name="Chen N."/>
            <person name="Nash P."/>
            <person name="Ginger M.L."/>
            <person name="Horn M."/>
            <person name="Schaap P."/>
            <person name="Caler L."/>
            <person name="Loftus B."/>
        </authorList>
    </citation>
    <scope>NUCLEOTIDE SEQUENCE [LARGE SCALE GENOMIC DNA]</scope>
    <source>
        <strain evidence="4 5">Neff</strain>
    </source>
</reference>
<dbReference type="VEuPathDB" id="AmoebaDB:ACA1_147880"/>
<dbReference type="Proteomes" id="UP000011083">
    <property type="component" value="Unassembled WGS sequence"/>
</dbReference>
<dbReference type="PANTHER" id="PTHR37474:SF1">
    <property type="entry name" value="2'-5' RNA LIGASE FAMILY PROTEIN"/>
    <property type="match status" value="1"/>
</dbReference>
<dbReference type="Gene3D" id="3.30.70.330">
    <property type="match status" value="1"/>
</dbReference>
<evidence type="ECO:0000259" key="3">
    <source>
        <dbReference type="PROSITE" id="PS50102"/>
    </source>
</evidence>
<dbReference type="GeneID" id="14913791"/>
<dbReference type="KEGG" id="acan:ACA1_147880"/>
<keyword evidence="5" id="KW-1185">Reference proteome</keyword>
<feature type="compositionally biased region" description="Basic and acidic residues" evidence="2">
    <location>
        <begin position="1"/>
        <end position="16"/>
    </location>
</feature>
<gene>
    <name evidence="4" type="ORF">ACA1_147880</name>
</gene>
<protein>
    <submittedName>
        <fullName evidence="4">RNA recognition motif domain containing protein</fullName>
    </submittedName>
</protein>
<organism evidence="4 5">
    <name type="scientific">Acanthamoeba castellanii (strain ATCC 30010 / Neff)</name>
    <dbReference type="NCBI Taxonomy" id="1257118"/>
    <lineage>
        <taxon>Eukaryota</taxon>
        <taxon>Amoebozoa</taxon>
        <taxon>Discosea</taxon>
        <taxon>Longamoebia</taxon>
        <taxon>Centramoebida</taxon>
        <taxon>Acanthamoebidae</taxon>
        <taxon>Acanthamoeba</taxon>
    </lineage>
</organism>
<dbReference type="SMART" id="SM00360">
    <property type="entry name" value="RRM"/>
    <property type="match status" value="1"/>
</dbReference>
<dbReference type="OrthoDB" id="10263155at2759"/>
<feature type="non-terminal residue" evidence="4">
    <location>
        <position position="311"/>
    </location>
</feature>
<name>L8GK99_ACACF</name>
<evidence type="ECO:0000256" key="2">
    <source>
        <dbReference type="SAM" id="MobiDB-lite"/>
    </source>
</evidence>
<proteinExistence type="predicted"/>
<dbReference type="PROSITE" id="PS50102">
    <property type="entry name" value="RRM"/>
    <property type="match status" value="1"/>
</dbReference>
<dbReference type="SUPFAM" id="SSF55144">
    <property type="entry name" value="LigT-like"/>
    <property type="match status" value="1"/>
</dbReference>